<name>A0AAV4CCV2_9GAST</name>
<dbReference type="Proteomes" id="UP000735302">
    <property type="component" value="Unassembled WGS sequence"/>
</dbReference>
<proteinExistence type="predicted"/>
<organism evidence="1 2">
    <name type="scientific">Plakobranchus ocellatus</name>
    <dbReference type="NCBI Taxonomy" id="259542"/>
    <lineage>
        <taxon>Eukaryota</taxon>
        <taxon>Metazoa</taxon>
        <taxon>Spiralia</taxon>
        <taxon>Lophotrochozoa</taxon>
        <taxon>Mollusca</taxon>
        <taxon>Gastropoda</taxon>
        <taxon>Heterobranchia</taxon>
        <taxon>Euthyneura</taxon>
        <taxon>Panpulmonata</taxon>
        <taxon>Sacoglossa</taxon>
        <taxon>Placobranchoidea</taxon>
        <taxon>Plakobranchidae</taxon>
        <taxon>Plakobranchus</taxon>
    </lineage>
</organism>
<sequence>MATVYCSDVMYKQGSARNELMQFDFILTGDRSFTISVIHEVYCPHSKHIFLSVSPSSMTFKTSSAISQRVIWTNKSGQSQLGVFHT</sequence>
<protein>
    <submittedName>
        <fullName evidence="1">Uncharacterized protein</fullName>
    </submittedName>
</protein>
<accession>A0AAV4CCV2</accession>
<keyword evidence="2" id="KW-1185">Reference proteome</keyword>
<reference evidence="1 2" key="1">
    <citation type="journal article" date="2021" name="Elife">
        <title>Chloroplast acquisition without the gene transfer in kleptoplastic sea slugs, Plakobranchus ocellatus.</title>
        <authorList>
            <person name="Maeda T."/>
            <person name="Takahashi S."/>
            <person name="Yoshida T."/>
            <person name="Shimamura S."/>
            <person name="Takaki Y."/>
            <person name="Nagai Y."/>
            <person name="Toyoda A."/>
            <person name="Suzuki Y."/>
            <person name="Arimoto A."/>
            <person name="Ishii H."/>
            <person name="Satoh N."/>
            <person name="Nishiyama T."/>
            <person name="Hasebe M."/>
            <person name="Maruyama T."/>
            <person name="Minagawa J."/>
            <person name="Obokata J."/>
            <person name="Shigenobu S."/>
        </authorList>
    </citation>
    <scope>NUCLEOTIDE SEQUENCE [LARGE SCALE GENOMIC DNA]</scope>
</reference>
<dbReference type="EMBL" id="BLXT01006765">
    <property type="protein sequence ID" value="GFO33146.1"/>
    <property type="molecule type" value="Genomic_DNA"/>
</dbReference>
<dbReference type="AlphaFoldDB" id="A0AAV4CCV2"/>
<evidence type="ECO:0000313" key="1">
    <source>
        <dbReference type="EMBL" id="GFO33146.1"/>
    </source>
</evidence>
<comment type="caution">
    <text evidence="1">The sequence shown here is derived from an EMBL/GenBank/DDBJ whole genome shotgun (WGS) entry which is preliminary data.</text>
</comment>
<gene>
    <name evidence="1" type="ORF">PoB_005965100</name>
</gene>
<evidence type="ECO:0000313" key="2">
    <source>
        <dbReference type="Proteomes" id="UP000735302"/>
    </source>
</evidence>